<dbReference type="PANTHER" id="PTHR34985">
    <property type="entry name" value="SLR0554 PROTEIN"/>
    <property type="match status" value="1"/>
</dbReference>
<feature type="compositionally biased region" description="Low complexity" evidence="1">
    <location>
        <begin position="29"/>
        <end position="46"/>
    </location>
</feature>
<proteinExistence type="predicted"/>
<protein>
    <submittedName>
        <fullName evidence="3">Putative DNA primase/helicase</fullName>
    </submittedName>
</protein>
<feature type="domain" description="Virulence-associated protein E-like" evidence="2">
    <location>
        <begin position="162"/>
        <end position="378"/>
    </location>
</feature>
<dbReference type="InterPro" id="IPR007936">
    <property type="entry name" value="VapE-like_dom"/>
</dbReference>
<evidence type="ECO:0000313" key="3">
    <source>
        <dbReference type="EMBL" id="SEQ45805.1"/>
    </source>
</evidence>
<keyword evidence="3" id="KW-0347">Helicase</keyword>
<evidence type="ECO:0000313" key="4">
    <source>
        <dbReference type="Proteomes" id="UP000181998"/>
    </source>
</evidence>
<dbReference type="Pfam" id="PF05272">
    <property type="entry name" value="VapE-like_dom"/>
    <property type="match status" value="1"/>
</dbReference>
<dbReference type="EMBL" id="FOFX01000056">
    <property type="protein sequence ID" value="SEQ45805.1"/>
    <property type="molecule type" value="Genomic_DNA"/>
</dbReference>
<evidence type="ECO:0000259" key="2">
    <source>
        <dbReference type="Pfam" id="PF05272"/>
    </source>
</evidence>
<accession>A0A1H9G6L0</accession>
<keyword evidence="3" id="KW-0067">ATP-binding</keyword>
<feature type="region of interest" description="Disordered" evidence="1">
    <location>
        <begin position="28"/>
        <end position="70"/>
    </location>
</feature>
<dbReference type="Proteomes" id="UP000181998">
    <property type="component" value="Unassembled WGS sequence"/>
</dbReference>
<keyword evidence="3" id="KW-0547">Nucleotide-binding</keyword>
<evidence type="ECO:0000256" key="1">
    <source>
        <dbReference type="SAM" id="MobiDB-lite"/>
    </source>
</evidence>
<organism evidence="3 4">
    <name type="scientific">Nitrosomonas ureae</name>
    <dbReference type="NCBI Taxonomy" id="44577"/>
    <lineage>
        <taxon>Bacteria</taxon>
        <taxon>Pseudomonadati</taxon>
        <taxon>Pseudomonadota</taxon>
        <taxon>Betaproteobacteria</taxon>
        <taxon>Nitrosomonadales</taxon>
        <taxon>Nitrosomonadaceae</taxon>
        <taxon>Nitrosomonas</taxon>
    </lineage>
</organism>
<dbReference type="AlphaFoldDB" id="A0A1H9G6L0"/>
<keyword evidence="3" id="KW-0378">Hydrolase</keyword>
<name>A0A1H9G6L0_9PROT</name>
<sequence>MSDLKNETSGDPIQTVTKTEIKTAASVVNSTKNNQNDNNIKKNAPNAPSQNILDNAQPLDPKSFPNQPNSGSKLIPTTIVNSQHLINSYGIVIKYNTINKKLSITLPGYTGTPDNADNVAITQILSLAVLNGLNPGQVLSYLEVIGDRNQYNPIADWICNKPWDKKDRLESFYETLTERQNYPPPVKKYLLYRWLLSAVAAALKPEGFKARGVLTLQGPQSIGKTSWISALVPDQILRDKNVKLDHHLDAGNKDSLLTAITHWIVEIGELDSSFKKDIARLKGFLTSDHDKVRRPYGRANSEYPRRTVFCATVNEENFLVDSTGNTRWWTIRVDKVDYKHKIDMQQLFAQLVEDFYRGEQWWLTPHEEEMLEMLNAGHRTLSAIRERINEAVDLNRTRDSNLPAMTPIEVLSKIGISNPSNSQCKECAAVMRELLGESKRINGQNKWRVPLRANYHNSFVASVSPAEEDIY</sequence>
<gene>
    <name evidence="3" type="ORF">SAMN05421510_105616</name>
</gene>
<dbReference type="OrthoDB" id="784829at2"/>
<reference evidence="3 4" key="1">
    <citation type="submission" date="2016-10" db="EMBL/GenBank/DDBJ databases">
        <authorList>
            <person name="de Groot N.N."/>
        </authorList>
    </citation>
    <scope>NUCLEOTIDE SEQUENCE [LARGE SCALE GENOMIC DNA]</scope>
    <source>
        <strain evidence="3 4">Nm9</strain>
    </source>
</reference>
<dbReference type="PANTHER" id="PTHR34985:SF1">
    <property type="entry name" value="SLR0554 PROTEIN"/>
    <property type="match status" value="1"/>
</dbReference>
<dbReference type="GO" id="GO:0004386">
    <property type="term" value="F:helicase activity"/>
    <property type="evidence" value="ECO:0007669"/>
    <property type="project" value="UniProtKB-KW"/>
</dbReference>
<dbReference type="RefSeq" id="WP_074722219.1">
    <property type="nucleotide sequence ID" value="NZ_FOFX01000056.1"/>
</dbReference>